<dbReference type="Proteomes" id="UP000326757">
    <property type="component" value="Unassembled WGS sequence"/>
</dbReference>
<dbReference type="EMBL" id="VIGI01000007">
    <property type="protein sequence ID" value="KAB8297905.1"/>
    <property type="molecule type" value="Genomic_DNA"/>
</dbReference>
<name>A0A5N6K5N6_MONLA</name>
<gene>
    <name evidence="1" type="ORF">EYC80_001691</name>
</gene>
<reference evidence="1 2" key="1">
    <citation type="submission" date="2019-06" db="EMBL/GenBank/DDBJ databases">
        <title>Genome Sequence of the Brown Rot Fungal Pathogen Monilinia laxa.</title>
        <authorList>
            <person name="De Miccolis Angelini R.M."/>
            <person name="Landi L."/>
            <person name="Abate D."/>
            <person name="Pollastro S."/>
            <person name="Romanazzi G."/>
            <person name="Faretra F."/>
        </authorList>
    </citation>
    <scope>NUCLEOTIDE SEQUENCE [LARGE SCALE GENOMIC DNA]</scope>
    <source>
        <strain evidence="1 2">Mlax316</strain>
    </source>
</reference>
<comment type="caution">
    <text evidence="1">The sequence shown here is derived from an EMBL/GenBank/DDBJ whole genome shotgun (WGS) entry which is preliminary data.</text>
</comment>
<proteinExistence type="predicted"/>
<accession>A0A5N6K5N6</accession>
<protein>
    <submittedName>
        <fullName evidence="1">Uncharacterized protein</fullName>
    </submittedName>
</protein>
<keyword evidence="2" id="KW-1185">Reference proteome</keyword>
<sequence length="136" mass="16119">MGHSSNIQDRRSIIAGCARNRYSYTRFLLERDKYLYTKTTNTPNTNETPFQQIPSRRTSPPRLKNDRLIHTEPQTPVIQMFYALCSMLCNTIMTCIPCWYPYTLTHCRQRQNHEYSHHPPLPCLHLSIFTLPLYIQ</sequence>
<organism evidence="1 2">
    <name type="scientific">Monilinia laxa</name>
    <name type="common">Brown rot fungus</name>
    <name type="synonym">Sclerotinia laxa</name>
    <dbReference type="NCBI Taxonomy" id="61186"/>
    <lineage>
        <taxon>Eukaryota</taxon>
        <taxon>Fungi</taxon>
        <taxon>Dikarya</taxon>
        <taxon>Ascomycota</taxon>
        <taxon>Pezizomycotina</taxon>
        <taxon>Leotiomycetes</taxon>
        <taxon>Helotiales</taxon>
        <taxon>Sclerotiniaceae</taxon>
        <taxon>Monilinia</taxon>
    </lineage>
</organism>
<dbReference type="AlphaFoldDB" id="A0A5N6K5N6"/>
<evidence type="ECO:0000313" key="1">
    <source>
        <dbReference type="EMBL" id="KAB8297905.1"/>
    </source>
</evidence>
<evidence type="ECO:0000313" key="2">
    <source>
        <dbReference type="Proteomes" id="UP000326757"/>
    </source>
</evidence>